<protein>
    <submittedName>
        <fullName evidence="1">Uncharacterized protein</fullName>
    </submittedName>
</protein>
<sequence>MYLENFKDISTTGFFKNRCCFKSLRKYVVAPKIFSEKFVPEQPKAHNTAGINRFTLFC</sequence>
<proteinExistence type="predicted"/>
<accession>A0A0P7A906</accession>
<organism evidence="1 2">
    <name type="scientific">Croceitalea dokdonensis DOKDO 023</name>
    <dbReference type="NCBI Taxonomy" id="1300341"/>
    <lineage>
        <taxon>Bacteria</taxon>
        <taxon>Pseudomonadati</taxon>
        <taxon>Bacteroidota</taxon>
        <taxon>Flavobacteriia</taxon>
        <taxon>Flavobacteriales</taxon>
        <taxon>Flavobacteriaceae</taxon>
        <taxon>Croceitalea</taxon>
    </lineage>
</organism>
<gene>
    <name evidence="1" type="ORF">I595_210</name>
</gene>
<evidence type="ECO:0000313" key="2">
    <source>
        <dbReference type="Proteomes" id="UP000050280"/>
    </source>
</evidence>
<keyword evidence="2" id="KW-1185">Reference proteome</keyword>
<evidence type="ECO:0000313" key="1">
    <source>
        <dbReference type="EMBL" id="KPM33307.1"/>
    </source>
</evidence>
<dbReference type="STRING" id="1300341.I595_210"/>
<dbReference type="EMBL" id="LDJX01000001">
    <property type="protein sequence ID" value="KPM33307.1"/>
    <property type="molecule type" value="Genomic_DNA"/>
</dbReference>
<dbReference type="AlphaFoldDB" id="A0A0P7A906"/>
<dbReference type="Proteomes" id="UP000050280">
    <property type="component" value="Unassembled WGS sequence"/>
</dbReference>
<reference evidence="1 2" key="1">
    <citation type="submission" date="2015-09" db="EMBL/GenBank/DDBJ databases">
        <title>Genome sequence of the marine flavobacterium Croceitalea dokdonensis DOKDO 023 that contains proton- and sodium-pumping rhodopsins.</title>
        <authorList>
            <person name="Kwon S.-K."/>
            <person name="Lee H.K."/>
            <person name="Kwak M.-J."/>
            <person name="Kim J.F."/>
        </authorList>
    </citation>
    <scope>NUCLEOTIDE SEQUENCE [LARGE SCALE GENOMIC DNA]</scope>
    <source>
        <strain evidence="1 2">DOKDO 023</strain>
    </source>
</reference>
<name>A0A0P7A906_9FLAO</name>
<comment type="caution">
    <text evidence="1">The sequence shown here is derived from an EMBL/GenBank/DDBJ whole genome shotgun (WGS) entry which is preliminary data.</text>
</comment>